<evidence type="ECO:0000259" key="4">
    <source>
        <dbReference type="Pfam" id="PF24883"/>
    </source>
</evidence>
<reference evidence="5 6" key="1">
    <citation type="submission" date="2017-06" db="EMBL/GenBank/DDBJ databases">
        <title>Cmopartive genomic analysis of Ambrosia Fusariam Clade fungi.</title>
        <authorList>
            <person name="Stajich J.E."/>
            <person name="Carrillo J."/>
            <person name="Kijimoto T."/>
            <person name="Eskalen A."/>
            <person name="O'Donnell K."/>
            <person name="Kasson M."/>
        </authorList>
    </citation>
    <scope>NUCLEOTIDE SEQUENCE [LARGE SCALE GENOMIC DNA]</scope>
    <source>
        <strain evidence="5 6">NRRL 20438</strain>
    </source>
</reference>
<keyword evidence="2" id="KW-0040">ANK repeat</keyword>
<dbReference type="InterPro" id="IPR036770">
    <property type="entry name" value="Ankyrin_rpt-contain_sf"/>
</dbReference>
<dbReference type="Pfam" id="PF22939">
    <property type="entry name" value="WHD_GPIID"/>
    <property type="match status" value="1"/>
</dbReference>
<name>A0A428TNL8_9HYPO</name>
<evidence type="ECO:0000313" key="5">
    <source>
        <dbReference type="EMBL" id="RSM03638.1"/>
    </source>
</evidence>
<proteinExistence type="predicted"/>
<sequence>MADPFSIIGLISAADQFIQLAIDFGRAWKDVPNETRELITEIQNLKNMLSLTYFNMKMHTDLQNVFPVHRAVGLSHPSIADPSTTMKRMVSSCREGIEGLHQALTRCEKGHRLGWERFKNAINAKPTRDKVEDLHRRCEILNNMVSMNFQSATYNEVKAIRTEQQDWRRSEENEAVLAWLSNMNFEDTHRAVLAKRHPNTAQWFLDKDEFTQWRDGQSDTTSVLWCPGMPGAGKTVISSVVIDHLRNRSNDPTIGIAFVYCDYKDRLNQTPCNLLSSLVKQLARQKQALPKEVKDLYDKHSKKETFPSLDEYSTLFSQLVASFTKTFIVVDGLDEHVGEEVDGSLNMEFIDKLRQVEQQDGMNGHMRLFVTSRENDTIRDHLDGCRHISIHALASDIRALVRSRISDNKFRCAKRLRENHRDLADTIVKTLTEKAQGMFLLAHLHIDELGRQSNITNLRSTLNKLPSELNNFYQDAMARIDGQSKEDKDLALRTLNWVVRARRPLLLSELLIALALDPEDDDLDEESLPCDTLIASLTAGLLTMEPTSTGEDKTVQLTHFTVAEYFKNEGSGPLTYTEDHLARTCLNYLLFENMEPDLSVRQQNQRYGFYDYAANNWGHHVQAASTIDQGWVMRFLNNDAKVKSSCTAINEDLKWPDSKPLYLAAYFNLEKLVRTLIAAGCDINATTPAGWTLLLSFVERGQEEVVKLLLENGADVSPRATQRDTSRREPLAVATEQGNQTMVRLLLDYGADPNCEVPGGQCNRPERTIPLVTAAKNGNSEIVKMLLGTEGIRVNEGAGTRTTAFYWAVRNRHKEVARLLQSHGGTFEACFPTPGLLSRLFQSATGQAVEMTQWLRILYDLLAELPRLQI</sequence>
<dbReference type="Gene3D" id="1.25.40.20">
    <property type="entry name" value="Ankyrin repeat-containing domain"/>
    <property type="match status" value="1"/>
</dbReference>
<dbReference type="InterPro" id="IPR002110">
    <property type="entry name" value="Ankyrin_rpt"/>
</dbReference>
<dbReference type="AlphaFoldDB" id="A0A428TNL8"/>
<dbReference type="InterPro" id="IPR056884">
    <property type="entry name" value="NPHP3-like_N"/>
</dbReference>
<dbReference type="InterPro" id="IPR027417">
    <property type="entry name" value="P-loop_NTPase"/>
</dbReference>
<dbReference type="PANTHER" id="PTHR10039:SF15">
    <property type="entry name" value="NACHT DOMAIN-CONTAINING PROTEIN"/>
    <property type="match status" value="1"/>
</dbReference>
<keyword evidence="6" id="KW-1185">Reference proteome</keyword>
<dbReference type="EMBL" id="NIZV01000161">
    <property type="protein sequence ID" value="RSM03638.1"/>
    <property type="molecule type" value="Genomic_DNA"/>
</dbReference>
<dbReference type="PROSITE" id="PS50088">
    <property type="entry name" value="ANK_REPEAT"/>
    <property type="match status" value="3"/>
</dbReference>
<feature type="repeat" description="ANK" evidence="2">
    <location>
        <begin position="689"/>
        <end position="721"/>
    </location>
</feature>
<feature type="domain" description="Nephrocystin 3-like N-terminal" evidence="4">
    <location>
        <begin position="199"/>
        <end position="373"/>
    </location>
</feature>
<dbReference type="PROSITE" id="PS50297">
    <property type="entry name" value="ANK_REP_REGION"/>
    <property type="match status" value="2"/>
</dbReference>
<dbReference type="SMART" id="SM00248">
    <property type="entry name" value="ANK"/>
    <property type="match status" value="5"/>
</dbReference>
<evidence type="ECO:0000256" key="2">
    <source>
        <dbReference type="PROSITE-ProRule" id="PRU00023"/>
    </source>
</evidence>
<gene>
    <name evidence="5" type="ORF">CDV31_010435</name>
</gene>
<dbReference type="Gene3D" id="3.40.50.300">
    <property type="entry name" value="P-loop containing nucleotide triphosphate hydrolases"/>
    <property type="match status" value="1"/>
</dbReference>
<protein>
    <submittedName>
        <fullName evidence="5">Uncharacterized protein</fullName>
    </submittedName>
</protein>
<evidence type="ECO:0000256" key="1">
    <source>
        <dbReference type="ARBA" id="ARBA00022737"/>
    </source>
</evidence>
<dbReference type="Pfam" id="PF24883">
    <property type="entry name" value="NPHP3_N"/>
    <property type="match status" value="1"/>
</dbReference>
<keyword evidence="1" id="KW-0677">Repeat</keyword>
<feature type="repeat" description="ANK" evidence="2">
    <location>
        <begin position="726"/>
        <end position="754"/>
    </location>
</feature>
<feature type="domain" description="GPI inositol-deacylase winged helix" evidence="3">
    <location>
        <begin position="486"/>
        <end position="570"/>
    </location>
</feature>
<dbReference type="InterPro" id="IPR054471">
    <property type="entry name" value="GPIID_WHD"/>
</dbReference>
<dbReference type="PANTHER" id="PTHR10039">
    <property type="entry name" value="AMELOGENIN"/>
    <property type="match status" value="1"/>
</dbReference>
<accession>A0A428TNL8</accession>
<dbReference type="SUPFAM" id="SSF52540">
    <property type="entry name" value="P-loop containing nucleoside triphosphate hydrolases"/>
    <property type="match status" value="1"/>
</dbReference>
<dbReference type="Pfam" id="PF12796">
    <property type="entry name" value="Ank_2"/>
    <property type="match status" value="2"/>
</dbReference>
<comment type="caution">
    <text evidence="5">The sequence shown here is derived from an EMBL/GenBank/DDBJ whole genome shotgun (WGS) entry which is preliminary data.</text>
</comment>
<evidence type="ECO:0000259" key="3">
    <source>
        <dbReference type="Pfam" id="PF22939"/>
    </source>
</evidence>
<organism evidence="5 6">
    <name type="scientific">Fusarium ambrosium</name>
    <dbReference type="NCBI Taxonomy" id="131363"/>
    <lineage>
        <taxon>Eukaryota</taxon>
        <taxon>Fungi</taxon>
        <taxon>Dikarya</taxon>
        <taxon>Ascomycota</taxon>
        <taxon>Pezizomycotina</taxon>
        <taxon>Sordariomycetes</taxon>
        <taxon>Hypocreomycetidae</taxon>
        <taxon>Hypocreales</taxon>
        <taxon>Nectriaceae</taxon>
        <taxon>Fusarium</taxon>
        <taxon>Fusarium solani species complex</taxon>
    </lineage>
</organism>
<dbReference type="Proteomes" id="UP000288429">
    <property type="component" value="Unassembled WGS sequence"/>
</dbReference>
<feature type="repeat" description="ANK" evidence="2">
    <location>
        <begin position="656"/>
        <end position="688"/>
    </location>
</feature>
<dbReference type="SUPFAM" id="SSF48403">
    <property type="entry name" value="Ankyrin repeat"/>
    <property type="match status" value="1"/>
</dbReference>
<evidence type="ECO:0000313" key="6">
    <source>
        <dbReference type="Proteomes" id="UP000288429"/>
    </source>
</evidence>